<dbReference type="InterPro" id="IPR053170">
    <property type="entry name" value="Transcription_regulator"/>
</dbReference>
<dbReference type="OrthoDB" id="9781927at2"/>
<comment type="caution">
    <text evidence="2">The sequence shown here is derived from an EMBL/GenBank/DDBJ whole genome shotgun (WGS) entry which is preliminary data.</text>
</comment>
<dbReference type="PANTHER" id="PTHR40031">
    <property type="entry name" value="HYPOTHETICAL MEMBRANE SPANNING PROTEIN"/>
    <property type="match status" value="1"/>
</dbReference>
<sequence length="339" mass="37694">MDSITQAALGATVAGAIAGKRCNGKVLLAGALLGTLPDLDVFIDYGDDISNTVKHRGFSHSLLILLPFSLLLAALWHRYRPAEAWSFSRVWLLIAAGLITHPLLDTFTSYGTQLLWPIQGYYSLSSVFIIDPLYTLPLLFALGLGLAKPERLSRFCSLALVISSAYLGWSLMAKQQIESRALASLPPTHVAADKVFITPTPFNTLLWRIVVLEEDRYWEGLASVMDADTKIRFLEQHRGHWPLAQPSASLNDLRRFTDDFVRYDVDNGKLIVTDLRLGMMGNLAFQFQFAEQDAQGQWQPQLPVRLPRAEIQGDPTRLIDRALGAQNINAQLEICSANC</sequence>
<evidence type="ECO:0000256" key="1">
    <source>
        <dbReference type="SAM" id="Phobius"/>
    </source>
</evidence>
<keyword evidence="1" id="KW-1133">Transmembrane helix</keyword>
<feature type="transmembrane region" description="Helical" evidence="1">
    <location>
        <begin position="57"/>
        <end position="75"/>
    </location>
</feature>
<reference evidence="2 3" key="1">
    <citation type="submission" date="2019-04" db="EMBL/GenBank/DDBJ databases">
        <authorList>
            <person name="Hwang J.C."/>
        </authorList>
    </citation>
    <scope>NUCLEOTIDE SEQUENCE [LARGE SCALE GENOMIC DNA]</scope>
    <source>
        <strain evidence="2 3">IMCC35002</strain>
    </source>
</reference>
<dbReference type="EMBL" id="SWCJ01000003">
    <property type="protein sequence ID" value="TKB56509.1"/>
    <property type="molecule type" value="Genomic_DNA"/>
</dbReference>
<feature type="transmembrane region" description="Helical" evidence="1">
    <location>
        <begin position="124"/>
        <end position="145"/>
    </location>
</feature>
<dbReference type="AlphaFoldDB" id="A0A4U1BPM2"/>
<protein>
    <submittedName>
        <fullName evidence="2">Metal-dependent hydrolase</fullName>
    </submittedName>
</protein>
<gene>
    <name evidence="2" type="ORF">FCL42_05085</name>
</gene>
<proteinExistence type="predicted"/>
<keyword evidence="1" id="KW-0812">Transmembrane</keyword>
<keyword evidence="1" id="KW-0472">Membrane</keyword>
<dbReference type="Proteomes" id="UP000305675">
    <property type="component" value="Unassembled WGS sequence"/>
</dbReference>
<organism evidence="2 3">
    <name type="scientific">Ferrimonas aestuarii</name>
    <dbReference type="NCBI Taxonomy" id="2569539"/>
    <lineage>
        <taxon>Bacteria</taxon>
        <taxon>Pseudomonadati</taxon>
        <taxon>Pseudomonadota</taxon>
        <taxon>Gammaproteobacteria</taxon>
        <taxon>Alteromonadales</taxon>
        <taxon>Ferrimonadaceae</taxon>
        <taxon>Ferrimonas</taxon>
    </lineage>
</organism>
<dbReference type="Pfam" id="PF04307">
    <property type="entry name" value="YdjM"/>
    <property type="match status" value="1"/>
</dbReference>
<keyword evidence="2" id="KW-0378">Hydrolase</keyword>
<feature type="transmembrane region" description="Helical" evidence="1">
    <location>
        <begin position="152"/>
        <end position="172"/>
    </location>
</feature>
<dbReference type="GO" id="GO:0016787">
    <property type="term" value="F:hydrolase activity"/>
    <property type="evidence" value="ECO:0007669"/>
    <property type="project" value="UniProtKB-KW"/>
</dbReference>
<dbReference type="RefSeq" id="WP_136862313.1">
    <property type="nucleotide sequence ID" value="NZ_SWCJ01000003.1"/>
</dbReference>
<dbReference type="PANTHER" id="PTHR40031:SF1">
    <property type="entry name" value="MEMBRANE-BOUND METAL-DEPENDENT HYDROLASE"/>
    <property type="match status" value="1"/>
</dbReference>
<keyword evidence="3" id="KW-1185">Reference proteome</keyword>
<evidence type="ECO:0000313" key="2">
    <source>
        <dbReference type="EMBL" id="TKB56509.1"/>
    </source>
</evidence>
<name>A0A4U1BPM2_9GAMM</name>
<accession>A0A4U1BPM2</accession>
<evidence type="ECO:0000313" key="3">
    <source>
        <dbReference type="Proteomes" id="UP000305675"/>
    </source>
</evidence>
<dbReference type="InterPro" id="IPR007404">
    <property type="entry name" value="YdjM-like"/>
</dbReference>
<feature type="transmembrane region" description="Helical" evidence="1">
    <location>
        <begin position="87"/>
        <end position="104"/>
    </location>
</feature>